<feature type="signal peptide" evidence="2">
    <location>
        <begin position="1"/>
        <end position="29"/>
    </location>
</feature>
<evidence type="ECO:0000313" key="4">
    <source>
        <dbReference type="EMBL" id="TQL36688.1"/>
    </source>
</evidence>
<keyword evidence="2" id="KW-0732">Signal</keyword>
<accession>A0A542XLG2</accession>
<gene>
    <name evidence="4" type="ORF">FB564_1798</name>
    <name evidence="3" type="ORF">Sar04_42900</name>
</gene>
<keyword evidence="6" id="KW-1185">Reference proteome</keyword>
<evidence type="ECO:0000313" key="5">
    <source>
        <dbReference type="Proteomes" id="UP000315983"/>
    </source>
</evidence>
<sequence>MSHLRGWATRSGLAALAMIAAMTPTAASADPAQVQVPDPAPWHELPLPHDRDHLQDRTLVIKLVLEPATVYESSTSDRPKVGDVRIAYGTSTEMATGRPFGTWSSLGTLVSVEQGRTMRQVAGIFDTPYGQMTAMGLDPLEGVRMFAITGGTGGFAGASGTIEAVSGQTAVFTVTIADPQALRMFSDDTGRAAASTSVPARHSPLHHTESTPVLE</sequence>
<dbReference type="Proteomes" id="UP000677457">
    <property type="component" value="Unassembled WGS sequence"/>
</dbReference>
<dbReference type="AlphaFoldDB" id="A0A542XLG2"/>
<dbReference type="EMBL" id="BOQM01000044">
    <property type="protein sequence ID" value="GIM87554.1"/>
    <property type="molecule type" value="Genomic_DNA"/>
</dbReference>
<evidence type="ECO:0000313" key="3">
    <source>
        <dbReference type="EMBL" id="GIM87554.1"/>
    </source>
</evidence>
<comment type="caution">
    <text evidence="4">The sequence shown here is derived from an EMBL/GenBank/DDBJ whole genome shotgun (WGS) entry which is preliminary data.</text>
</comment>
<proteinExistence type="predicted"/>
<evidence type="ECO:0000256" key="2">
    <source>
        <dbReference type="SAM" id="SignalP"/>
    </source>
</evidence>
<dbReference type="Proteomes" id="UP000315983">
    <property type="component" value="Unassembled WGS sequence"/>
</dbReference>
<name>A0A542XLG2_SALAC</name>
<reference evidence="4 5" key="1">
    <citation type="submission" date="2019-06" db="EMBL/GenBank/DDBJ databases">
        <title>Sequencing the genomes of 1000 actinobacteria strains.</title>
        <authorList>
            <person name="Klenk H.-P."/>
        </authorList>
    </citation>
    <scope>NUCLEOTIDE SEQUENCE [LARGE SCALE GENOMIC DNA]</scope>
    <source>
        <strain evidence="4 5">DSM 44819</strain>
    </source>
</reference>
<feature type="chain" id="PRO_5021788272" evidence="2">
    <location>
        <begin position="30"/>
        <end position="215"/>
    </location>
</feature>
<dbReference type="EMBL" id="VFOL01000001">
    <property type="protein sequence ID" value="TQL36688.1"/>
    <property type="molecule type" value="Genomic_DNA"/>
</dbReference>
<dbReference type="InterPro" id="IPR044859">
    <property type="entry name" value="Allene_oxi_cyc_Dirigent"/>
</dbReference>
<feature type="region of interest" description="Disordered" evidence="1">
    <location>
        <begin position="193"/>
        <end position="215"/>
    </location>
</feature>
<evidence type="ECO:0000256" key="1">
    <source>
        <dbReference type="SAM" id="MobiDB-lite"/>
    </source>
</evidence>
<dbReference type="Gene3D" id="2.40.480.10">
    <property type="entry name" value="Allene oxide cyclase-like"/>
    <property type="match status" value="1"/>
</dbReference>
<protein>
    <submittedName>
        <fullName evidence="4">Uncharacterized protein</fullName>
    </submittedName>
</protein>
<organism evidence="4 5">
    <name type="scientific">Salinispora arenicola</name>
    <dbReference type="NCBI Taxonomy" id="168697"/>
    <lineage>
        <taxon>Bacteria</taxon>
        <taxon>Bacillati</taxon>
        <taxon>Actinomycetota</taxon>
        <taxon>Actinomycetes</taxon>
        <taxon>Micromonosporales</taxon>
        <taxon>Micromonosporaceae</taxon>
        <taxon>Salinispora</taxon>
    </lineage>
</organism>
<reference evidence="3 6" key="2">
    <citation type="submission" date="2021-03" db="EMBL/GenBank/DDBJ databases">
        <title>Whole genome shotgun sequence of Salinispora arenicola NBRC 105043.</title>
        <authorList>
            <person name="Komaki H."/>
            <person name="Tamura T."/>
        </authorList>
    </citation>
    <scope>NUCLEOTIDE SEQUENCE [LARGE SCALE GENOMIC DNA]</scope>
    <source>
        <strain evidence="3 6">NBRC 105043</strain>
    </source>
</reference>
<dbReference type="RefSeq" id="WP_016813923.1">
    <property type="nucleotide sequence ID" value="NZ_BOQM01000044.1"/>
</dbReference>
<evidence type="ECO:0000313" key="6">
    <source>
        <dbReference type="Proteomes" id="UP000677457"/>
    </source>
</evidence>
<dbReference type="GeneID" id="93771080"/>